<keyword evidence="1" id="KW-0378">Hydrolase</keyword>
<dbReference type="CDD" id="cd00130">
    <property type="entry name" value="PAS"/>
    <property type="match status" value="1"/>
</dbReference>
<dbReference type="SUPFAM" id="SSF81606">
    <property type="entry name" value="PP2C-like"/>
    <property type="match status" value="1"/>
</dbReference>
<protein>
    <submittedName>
        <fullName evidence="5">SpoIIE family protein phosphatase</fullName>
    </submittedName>
</protein>
<gene>
    <name evidence="5" type="ORF">MOC71_04080</name>
</gene>
<feature type="domain" description="PPM-type phosphatase" evidence="4">
    <location>
        <begin position="191"/>
        <end position="403"/>
    </location>
</feature>
<dbReference type="Gene3D" id="3.60.40.10">
    <property type="entry name" value="PPM-type phosphatase domain"/>
    <property type="match status" value="1"/>
</dbReference>
<dbReference type="PROSITE" id="PS51746">
    <property type="entry name" value="PPM_2"/>
    <property type="match status" value="1"/>
</dbReference>
<dbReference type="InterPro" id="IPR052016">
    <property type="entry name" value="Bact_Sigma-Reg"/>
</dbReference>
<organism evidence="5 6">
    <name type="scientific">Bacillus vallismortis</name>
    <dbReference type="NCBI Taxonomy" id="72361"/>
    <lineage>
        <taxon>Bacteria</taxon>
        <taxon>Bacillati</taxon>
        <taxon>Bacillota</taxon>
        <taxon>Bacilli</taxon>
        <taxon>Bacillales</taxon>
        <taxon>Bacillaceae</taxon>
        <taxon>Bacillus</taxon>
    </lineage>
</organism>
<dbReference type="PANTHER" id="PTHR43156:SF14">
    <property type="entry name" value="PHOSPHOSERINE PHOSPHATASE RSBP"/>
    <property type="match status" value="1"/>
</dbReference>
<evidence type="ECO:0000259" key="4">
    <source>
        <dbReference type="PROSITE" id="PS51746"/>
    </source>
</evidence>
<dbReference type="InterPro" id="IPR035965">
    <property type="entry name" value="PAS-like_dom_sf"/>
</dbReference>
<dbReference type="PROSITE" id="PS50112">
    <property type="entry name" value="PAS"/>
    <property type="match status" value="1"/>
</dbReference>
<evidence type="ECO:0000313" key="5">
    <source>
        <dbReference type="EMBL" id="MCY8315939.1"/>
    </source>
</evidence>
<dbReference type="Proteomes" id="UP001067121">
    <property type="component" value="Unassembled WGS sequence"/>
</dbReference>
<dbReference type="Pfam" id="PF07228">
    <property type="entry name" value="SpoIIE"/>
    <property type="match status" value="1"/>
</dbReference>
<sequence length="404" mass="45768">MDKQLNDAPCGFLTLSEEGSIIAVNRTLLKILDYRSEQVIGQHMDTILTVSAQLFYQLYFVPLLKLEKHIEEMYISLKTSDGEEIPTLVNAVVREDKGASVTECVLIPMRKRNEYENELLMARNDAQEALLAKQKANAELEIALETLKAKQEELLKTNKQNQQFKLNTKRELELARKIQEYSLTEPIVNDQIQIDAYYKASSELSGDLYGFYQIDEHRYGIIILDVMGHGISSALITMSLHPLFQRQITQGLSPDKVMKELDRHLHSLFQNDEEARHYCTAIYLEVDTARQRIDYVNAGHPPALWQGAGGTQHPLPATAPPIGMFEDAVFQSKSLSYTEGGGRLLLYTDGVMDPTASCYLFDLLKDHPDLPIAGLKENILTSLHHHKEAHHKSDDECFIVVDVK</sequence>
<dbReference type="Gene3D" id="3.30.450.20">
    <property type="entry name" value="PAS domain"/>
    <property type="match status" value="1"/>
</dbReference>
<dbReference type="InterPro" id="IPR000014">
    <property type="entry name" value="PAS"/>
</dbReference>
<accession>A0AAP3CG88</accession>
<comment type="caution">
    <text evidence="5">The sequence shown here is derived from an EMBL/GenBank/DDBJ whole genome shotgun (WGS) entry which is preliminary data.</text>
</comment>
<proteinExistence type="predicted"/>
<dbReference type="Pfam" id="PF13426">
    <property type="entry name" value="PAS_9"/>
    <property type="match status" value="1"/>
</dbReference>
<dbReference type="GO" id="GO:0016791">
    <property type="term" value="F:phosphatase activity"/>
    <property type="evidence" value="ECO:0007669"/>
    <property type="project" value="TreeGrafter"/>
</dbReference>
<evidence type="ECO:0000313" key="6">
    <source>
        <dbReference type="Proteomes" id="UP001067121"/>
    </source>
</evidence>
<dbReference type="NCBIfam" id="TIGR00229">
    <property type="entry name" value="sensory_box"/>
    <property type="match status" value="1"/>
</dbReference>
<dbReference type="PANTHER" id="PTHR43156">
    <property type="entry name" value="STAGE II SPORULATION PROTEIN E-RELATED"/>
    <property type="match status" value="1"/>
</dbReference>
<evidence type="ECO:0000259" key="3">
    <source>
        <dbReference type="PROSITE" id="PS50112"/>
    </source>
</evidence>
<keyword evidence="2" id="KW-0175">Coiled coil</keyword>
<feature type="domain" description="PAS" evidence="3">
    <location>
        <begin position="1"/>
        <end position="42"/>
    </location>
</feature>
<feature type="coiled-coil region" evidence="2">
    <location>
        <begin position="112"/>
        <end position="167"/>
    </location>
</feature>
<dbReference type="AlphaFoldDB" id="A0AAP3CG88"/>
<dbReference type="SUPFAM" id="SSF55785">
    <property type="entry name" value="PYP-like sensor domain (PAS domain)"/>
    <property type="match status" value="1"/>
</dbReference>
<evidence type="ECO:0000256" key="1">
    <source>
        <dbReference type="ARBA" id="ARBA00022801"/>
    </source>
</evidence>
<dbReference type="InterPro" id="IPR036457">
    <property type="entry name" value="PPM-type-like_dom_sf"/>
</dbReference>
<evidence type="ECO:0000256" key="2">
    <source>
        <dbReference type="SAM" id="Coils"/>
    </source>
</evidence>
<name>A0AAP3CG88_BACVA</name>
<dbReference type="InterPro" id="IPR001932">
    <property type="entry name" value="PPM-type_phosphatase-like_dom"/>
</dbReference>
<dbReference type="RefSeq" id="WP_010328660.1">
    <property type="nucleotide sequence ID" value="NZ_CP026362.1"/>
</dbReference>
<dbReference type="EMBL" id="JALAOH010000008">
    <property type="protein sequence ID" value="MCY8315939.1"/>
    <property type="molecule type" value="Genomic_DNA"/>
</dbReference>
<dbReference type="SMART" id="SM00331">
    <property type="entry name" value="PP2C_SIG"/>
    <property type="match status" value="1"/>
</dbReference>
<reference evidence="5" key="1">
    <citation type="submission" date="2022-02" db="EMBL/GenBank/DDBJ databases">
        <title>Crop Bioprotection Bacillus Genome Sequencing.</title>
        <authorList>
            <person name="Dunlap C."/>
        </authorList>
    </citation>
    <scope>NUCLEOTIDE SEQUENCE</scope>
    <source>
        <strain evidence="5">98-1</strain>
    </source>
</reference>